<proteinExistence type="predicted"/>
<reference evidence="1" key="1">
    <citation type="submission" date="2018-11" db="EMBL/GenBank/DDBJ databases">
        <title>The sequence and de novo assembly of Larimichthys crocea genome using PacBio and Hi-C technologies.</title>
        <authorList>
            <person name="Xu P."/>
            <person name="Chen B."/>
            <person name="Zhou Z."/>
            <person name="Ke Q."/>
            <person name="Wu Y."/>
            <person name="Bai H."/>
            <person name="Pu F."/>
        </authorList>
    </citation>
    <scope>NUCLEOTIDE SEQUENCE</scope>
    <source>
        <tissue evidence="1">Muscle</tissue>
    </source>
</reference>
<evidence type="ECO:0000313" key="2">
    <source>
        <dbReference type="Proteomes" id="UP000793456"/>
    </source>
</evidence>
<organism evidence="1 2">
    <name type="scientific">Larimichthys crocea</name>
    <name type="common">Large yellow croaker</name>
    <name type="synonym">Pseudosciaena crocea</name>
    <dbReference type="NCBI Taxonomy" id="215358"/>
    <lineage>
        <taxon>Eukaryota</taxon>
        <taxon>Metazoa</taxon>
        <taxon>Chordata</taxon>
        <taxon>Craniata</taxon>
        <taxon>Vertebrata</taxon>
        <taxon>Euteleostomi</taxon>
        <taxon>Actinopterygii</taxon>
        <taxon>Neopterygii</taxon>
        <taxon>Teleostei</taxon>
        <taxon>Neoteleostei</taxon>
        <taxon>Acanthomorphata</taxon>
        <taxon>Eupercaria</taxon>
        <taxon>Sciaenidae</taxon>
        <taxon>Larimichthys</taxon>
    </lineage>
</organism>
<name>A0ACD3Q6P8_LARCR</name>
<gene>
    <name evidence="1" type="ORF">E3U43_007753</name>
</gene>
<evidence type="ECO:0000313" key="1">
    <source>
        <dbReference type="EMBL" id="TMS02213.1"/>
    </source>
</evidence>
<comment type="caution">
    <text evidence="1">The sequence shown here is derived from an EMBL/GenBank/DDBJ whole genome shotgun (WGS) entry which is preliminary data.</text>
</comment>
<sequence length="854" mass="97803">MCLYQDAKLRDLLGFSKGDGVEAKLVTIVHGNDLVNTSFLNFQATQDGAAKIWTDELFTLATNILSQNASRNTFLLKAYTKLRLQVNQDGKIPVKNVLKMFSDKKRVETALEQCGLLYNKGEGLKPDDFTWEAFQRFLDSLCLRPEIQAIFEESGSKRKPFISLDQLMDFINRRQRDSRLNEVLYPPLKREQVRQIMEKYETNTGQLDRDQISLQAFARYLGGEENGVVPPERLDVIDDMNQPLSHYFINSSHNTYLTVGQLTGLSSVEMYRQVLLTGCRCVELDCWKGRPQDEEPYITHGFTMTTEIPFKEVIEAIAESAFKTSPYPLILSFENHVDSAKQQAKMAEYCRTIFGDALLIDPLEKYPLEPGQALPSPQEMLGKILIKNKKKHHHHRPSSGGSIRRREQEEQSSPNNDCPLNDSDGSQLLSNGEEKLAERMAKDSEPRKSIGGEGESEEEDEDEPTTELKKPNSDEYVPNQPKEGEIRRESDVNPGGRLIAPFPAGPPFPLEDAPDVIKLPTPDVQAQPIEELKTQKGYVKLLKKQSKEVKEMHKKHLKKVWNLSKEQKSRTSQIQSDTQRRRSQMEKHLKRSYQEKLTKSDLIVYIVCCMCVCVFSEPQEPMQRELIELDQELEKQTVQLREWQMQELLKLRQSLHLLEREKQQAHLQEGEERAPEDSWTRKRQSSISEAKSREKDKAETELNEINRKHIQDSVSLIRGLEEAQGRRQEKLMMRQREVLQHIDDELPVLKTQLEKELDEEYQRLPEEICQHLQLELQNKGLRQDALFSHLSNHSSPTPSSGSGPPSNCSTPSYPSTPNRSTRNRSMDNSIPSLADSTSSSSNTPVLSETELSFS</sequence>
<keyword evidence="2" id="KW-1185">Reference proteome</keyword>
<dbReference type="EMBL" id="CM011697">
    <property type="protein sequence ID" value="TMS02213.1"/>
    <property type="molecule type" value="Genomic_DNA"/>
</dbReference>
<accession>A0ACD3Q6P8</accession>
<protein>
    <submittedName>
        <fullName evidence="1">Uncharacterized protein</fullName>
    </submittedName>
</protein>
<dbReference type="Proteomes" id="UP000793456">
    <property type="component" value="Chromosome XXIV"/>
</dbReference>